<organism evidence="3 4">
    <name type="scientific">Penaeus vannamei</name>
    <name type="common">Whiteleg shrimp</name>
    <name type="synonym">Litopenaeus vannamei</name>
    <dbReference type="NCBI Taxonomy" id="6689"/>
    <lineage>
        <taxon>Eukaryota</taxon>
        <taxon>Metazoa</taxon>
        <taxon>Ecdysozoa</taxon>
        <taxon>Arthropoda</taxon>
        <taxon>Crustacea</taxon>
        <taxon>Multicrustacea</taxon>
        <taxon>Malacostraca</taxon>
        <taxon>Eumalacostraca</taxon>
        <taxon>Eucarida</taxon>
        <taxon>Decapoda</taxon>
        <taxon>Dendrobranchiata</taxon>
        <taxon>Penaeoidea</taxon>
        <taxon>Penaeidae</taxon>
        <taxon>Penaeus</taxon>
    </lineage>
</organism>
<evidence type="ECO:0000256" key="1">
    <source>
        <dbReference type="SAM" id="MobiDB-lite"/>
    </source>
</evidence>
<dbReference type="EMBL" id="QCYY01002883">
    <property type="protein sequence ID" value="ROT66815.1"/>
    <property type="molecule type" value="Genomic_DNA"/>
</dbReference>
<reference evidence="3 4" key="2">
    <citation type="submission" date="2019-01" db="EMBL/GenBank/DDBJ databases">
        <title>The decoding of complex shrimp genome reveals the adaptation for benthos swimmer, frequently molting mechanism and breeding impact on genome.</title>
        <authorList>
            <person name="Sun Y."/>
            <person name="Gao Y."/>
            <person name="Yu Y."/>
        </authorList>
    </citation>
    <scope>NUCLEOTIDE SEQUENCE [LARGE SCALE GENOMIC DNA]</scope>
    <source>
        <tissue evidence="3">Muscle</tissue>
    </source>
</reference>
<evidence type="ECO:0000313" key="3">
    <source>
        <dbReference type="EMBL" id="ROT66815.1"/>
    </source>
</evidence>
<name>A0A423SRG5_PENVA</name>
<evidence type="ECO:0000256" key="2">
    <source>
        <dbReference type="SAM" id="Phobius"/>
    </source>
</evidence>
<reference evidence="3 4" key="1">
    <citation type="submission" date="2018-04" db="EMBL/GenBank/DDBJ databases">
        <authorList>
            <person name="Zhang X."/>
            <person name="Yuan J."/>
            <person name="Li F."/>
            <person name="Xiang J."/>
        </authorList>
    </citation>
    <scope>NUCLEOTIDE SEQUENCE [LARGE SCALE GENOMIC DNA]</scope>
    <source>
        <tissue evidence="3">Muscle</tissue>
    </source>
</reference>
<evidence type="ECO:0000313" key="4">
    <source>
        <dbReference type="Proteomes" id="UP000283509"/>
    </source>
</evidence>
<feature type="transmembrane region" description="Helical" evidence="2">
    <location>
        <begin position="201"/>
        <end position="222"/>
    </location>
</feature>
<feature type="region of interest" description="Disordered" evidence="1">
    <location>
        <begin position="26"/>
        <end position="89"/>
    </location>
</feature>
<dbReference type="PANTHER" id="PTHR21579">
    <property type="entry name" value="PROTEIN TINCAR"/>
    <property type="match status" value="1"/>
</dbReference>
<feature type="transmembrane region" description="Helical" evidence="2">
    <location>
        <begin position="141"/>
        <end position="164"/>
    </location>
</feature>
<protein>
    <submittedName>
        <fullName evidence="3">Uncharacterized protein</fullName>
    </submittedName>
</protein>
<dbReference type="InterPro" id="IPR053291">
    <property type="entry name" value="Ommatidial_diff-associated"/>
</dbReference>
<keyword evidence="2" id="KW-0472">Membrane</keyword>
<dbReference type="Proteomes" id="UP000283509">
    <property type="component" value="Unassembled WGS sequence"/>
</dbReference>
<dbReference type="OrthoDB" id="10033661at2759"/>
<gene>
    <name evidence="3" type="ORF">C7M84_015122</name>
</gene>
<sequence>MNSLPWWSLAIAAPEFRPRRRRQAVLSRRGVKLGSQTMSRSTMPTTSSEHSTPTSAKVKRNPSSVSRKSNGDSYNLSNGKTSPLKPKSKPCCSQYHLNSVWSIWYCLVSLGFMAYLVYNGVKRFLLYASLPWPQDPPFVELNAYVGLVGASVVLLPFFLVTSLLKVGNLGNDGFKLGASLSTCSRDPPPVLEAAKGVVRNLWLHGVPTAPFLHLVAAFCLLLPRTLMDATLISAGFLPKGPITAHPPLTLLPPPPLPLSRSSNPCPLPTLPFKPSTPPPSPLCVFGERAIFLNDGDASHPPPLPPPISPYPPSPLPPPLPPLLFPFLIVNFRTKENGDERRVLPLSRCLEEIREPFKFSIAPWDRA</sequence>
<dbReference type="AlphaFoldDB" id="A0A423SRG5"/>
<dbReference type="PANTHER" id="PTHR21579:SF20">
    <property type="entry name" value="PROTEIN TINCAR"/>
    <property type="match status" value="1"/>
</dbReference>
<keyword evidence="2" id="KW-0812">Transmembrane</keyword>
<feature type="compositionally biased region" description="Polar residues" evidence="1">
    <location>
        <begin position="61"/>
        <end position="81"/>
    </location>
</feature>
<keyword evidence="4" id="KW-1185">Reference proteome</keyword>
<feature type="compositionally biased region" description="Low complexity" evidence="1">
    <location>
        <begin position="35"/>
        <end position="55"/>
    </location>
</feature>
<accession>A0A423SRG5</accession>
<proteinExistence type="predicted"/>
<comment type="caution">
    <text evidence="3">The sequence shown here is derived from an EMBL/GenBank/DDBJ whole genome shotgun (WGS) entry which is preliminary data.</text>
</comment>
<feature type="transmembrane region" description="Helical" evidence="2">
    <location>
        <begin position="101"/>
        <end position="121"/>
    </location>
</feature>
<keyword evidence="2" id="KW-1133">Transmembrane helix</keyword>